<dbReference type="Pfam" id="PF00486">
    <property type="entry name" value="Trans_reg_C"/>
    <property type="match status" value="1"/>
</dbReference>
<dbReference type="Gene3D" id="6.10.250.690">
    <property type="match status" value="1"/>
</dbReference>
<dbReference type="SMART" id="SM00448">
    <property type="entry name" value="REC"/>
    <property type="match status" value="1"/>
</dbReference>
<feature type="modified residue" description="4-aspartylphosphate" evidence="5">
    <location>
        <position position="62"/>
    </location>
</feature>
<feature type="DNA-binding region" description="OmpR/PhoB-type" evidence="6">
    <location>
        <begin position="137"/>
        <end position="236"/>
    </location>
</feature>
<reference evidence="9 10" key="1">
    <citation type="submission" date="2021-01" db="EMBL/GenBank/DDBJ databases">
        <title>Whole genome shotgun sequence of Actinoplanes humidus NBRC 14915.</title>
        <authorList>
            <person name="Komaki H."/>
            <person name="Tamura T."/>
        </authorList>
    </citation>
    <scope>NUCLEOTIDE SEQUENCE [LARGE SCALE GENOMIC DNA]</scope>
    <source>
        <strain evidence="9 10">NBRC 14915</strain>
    </source>
</reference>
<dbReference type="SUPFAM" id="SSF52172">
    <property type="entry name" value="CheY-like"/>
    <property type="match status" value="1"/>
</dbReference>
<dbReference type="InterPro" id="IPR036388">
    <property type="entry name" value="WH-like_DNA-bd_sf"/>
</dbReference>
<dbReference type="Proteomes" id="UP000603200">
    <property type="component" value="Unassembled WGS sequence"/>
</dbReference>
<dbReference type="SUPFAM" id="SSF46894">
    <property type="entry name" value="C-terminal effector domain of the bipartite response regulators"/>
    <property type="match status" value="1"/>
</dbReference>
<dbReference type="GO" id="GO:0003677">
    <property type="term" value="F:DNA binding"/>
    <property type="evidence" value="ECO:0007669"/>
    <property type="project" value="UniProtKB-KW"/>
</dbReference>
<evidence type="ECO:0000256" key="5">
    <source>
        <dbReference type="PROSITE-ProRule" id="PRU00169"/>
    </source>
</evidence>
<gene>
    <name evidence="9" type="ORF">Ahu01nite_089520</name>
</gene>
<dbReference type="EMBL" id="BOMN01000129">
    <property type="protein sequence ID" value="GIE25850.1"/>
    <property type="molecule type" value="Genomic_DNA"/>
</dbReference>
<dbReference type="CDD" id="cd00383">
    <property type="entry name" value="trans_reg_C"/>
    <property type="match status" value="1"/>
</dbReference>
<evidence type="ECO:0000259" key="8">
    <source>
        <dbReference type="PROSITE" id="PS51755"/>
    </source>
</evidence>
<dbReference type="Gene3D" id="1.10.10.10">
    <property type="entry name" value="Winged helix-like DNA-binding domain superfamily/Winged helix DNA-binding domain"/>
    <property type="match status" value="1"/>
</dbReference>
<dbReference type="InterPro" id="IPR039420">
    <property type="entry name" value="WalR-like"/>
</dbReference>
<dbReference type="SMART" id="SM00862">
    <property type="entry name" value="Trans_reg_C"/>
    <property type="match status" value="1"/>
</dbReference>
<dbReference type="Pfam" id="PF00072">
    <property type="entry name" value="Response_reg"/>
    <property type="match status" value="1"/>
</dbReference>
<evidence type="ECO:0000313" key="10">
    <source>
        <dbReference type="Proteomes" id="UP000603200"/>
    </source>
</evidence>
<feature type="domain" description="OmpR/PhoB-type" evidence="8">
    <location>
        <begin position="137"/>
        <end position="236"/>
    </location>
</feature>
<evidence type="ECO:0000259" key="7">
    <source>
        <dbReference type="PROSITE" id="PS50110"/>
    </source>
</evidence>
<evidence type="ECO:0000256" key="6">
    <source>
        <dbReference type="PROSITE-ProRule" id="PRU01091"/>
    </source>
</evidence>
<proteinExistence type="predicted"/>
<accession>A0ABQ4A4R2</accession>
<evidence type="ECO:0000256" key="4">
    <source>
        <dbReference type="ARBA" id="ARBA00023163"/>
    </source>
</evidence>
<evidence type="ECO:0000256" key="1">
    <source>
        <dbReference type="ARBA" id="ARBA00022553"/>
    </source>
</evidence>
<keyword evidence="10" id="KW-1185">Reference proteome</keyword>
<keyword evidence="1 5" id="KW-0597">Phosphoprotein</keyword>
<dbReference type="CDD" id="cd17574">
    <property type="entry name" value="REC_OmpR"/>
    <property type="match status" value="1"/>
</dbReference>
<organism evidence="9 10">
    <name type="scientific">Winogradskya humida</name>
    <dbReference type="NCBI Taxonomy" id="113566"/>
    <lineage>
        <taxon>Bacteria</taxon>
        <taxon>Bacillati</taxon>
        <taxon>Actinomycetota</taxon>
        <taxon>Actinomycetes</taxon>
        <taxon>Micromonosporales</taxon>
        <taxon>Micromonosporaceae</taxon>
        <taxon>Winogradskya</taxon>
    </lineage>
</organism>
<dbReference type="Gene3D" id="3.40.50.2300">
    <property type="match status" value="1"/>
</dbReference>
<dbReference type="InterPro" id="IPR001789">
    <property type="entry name" value="Sig_transdc_resp-reg_receiver"/>
</dbReference>
<dbReference type="InterPro" id="IPR016032">
    <property type="entry name" value="Sig_transdc_resp-reg_C-effctor"/>
</dbReference>
<name>A0ABQ4A4R2_9ACTN</name>
<evidence type="ECO:0000256" key="3">
    <source>
        <dbReference type="ARBA" id="ARBA00023125"/>
    </source>
</evidence>
<dbReference type="PROSITE" id="PS50110">
    <property type="entry name" value="RESPONSE_REGULATORY"/>
    <property type="match status" value="1"/>
</dbReference>
<protein>
    <submittedName>
        <fullName evidence="9">DNA-binding response regulator</fullName>
    </submittedName>
</protein>
<evidence type="ECO:0000313" key="9">
    <source>
        <dbReference type="EMBL" id="GIE25850.1"/>
    </source>
</evidence>
<dbReference type="PROSITE" id="PS51755">
    <property type="entry name" value="OMPR_PHOB"/>
    <property type="match status" value="1"/>
</dbReference>
<sequence>MIDGTYSRRVCAYLLVAEDDPAQAEVMRRYLGADGHDAVVVHDGRVALTQARRRPPDLLVLDLMLPGLDGLSLCRILREESGIPILMLTARSGENDLLAGFRGGADDYLTKPYSPRELLARVRALLRRSAGQTGAGVTTLRVGAVTVDLARHEVRIGEEPVECTPGEFAILAAMAGSPDRVFTRGQLLKHTNGVERDSVERSIDVHVLNLRRKIEPNPRRPSRLLTVYGVGYKLTATSL</sequence>
<dbReference type="PANTHER" id="PTHR48111:SF4">
    <property type="entry name" value="DNA-BINDING DUAL TRANSCRIPTIONAL REGULATOR OMPR"/>
    <property type="match status" value="1"/>
</dbReference>
<dbReference type="InterPro" id="IPR001867">
    <property type="entry name" value="OmpR/PhoB-type_DNA-bd"/>
</dbReference>
<dbReference type="InterPro" id="IPR011006">
    <property type="entry name" value="CheY-like_superfamily"/>
</dbReference>
<keyword evidence="2" id="KW-0805">Transcription regulation</keyword>
<comment type="caution">
    <text evidence="9">The sequence shown here is derived from an EMBL/GenBank/DDBJ whole genome shotgun (WGS) entry which is preliminary data.</text>
</comment>
<feature type="domain" description="Response regulatory" evidence="7">
    <location>
        <begin position="13"/>
        <end position="126"/>
    </location>
</feature>
<keyword evidence="4" id="KW-0804">Transcription</keyword>
<dbReference type="PANTHER" id="PTHR48111">
    <property type="entry name" value="REGULATOR OF RPOS"/>
    <property type="match status" value="1"/>
</dbReference>
<keyword evidence="3 6" id="KW-0238">DNA-binding</keyword>
<evidence type="ECO:0000256" key="2">
    <source>
        <dbReference type="ARBA" id="ARBA00023015"/>
    </source>
</evidence>